<keyword evidence="4" id="KW-1185">Reference proteome</keyword>
<sequence length="774" mass="84613">MASCPLLVIYNPVCGDSTAEAFFNEHVFPRLEEAHLQVVQKNATGAAGHAGTIVSEFIEKYEGDVTVILGSGDGTLHEIINALSLESPKGVREKVASSSVRLVLVPCGTANALYCSLFKPDSMHEGPAYKLKSLEAFIRDSNVVPLTLAITTISSPQSTQQSCHKVAISAVVTSTALHASILHDSESLRKEMPGIERFKVAAWNNITRWYSSQVKLLPTPSTQVVEIYDPDQKTFVTHDDNHGIVDVIGPFAYFLSTVNVDRLEPAFRITPLVSEFVPAEISLDIVMVRPHRDPTFVTDTTEARQVFAEKATAVLTAAYQDGNHINLKYTDDGKITTEGTGPTVVEYIRCGGWEWIPDDIDEKAQLLCSDGTIFSIEKGGKAVCWEIRDGAFEDMDSGVVRINNGSDVFVVRACYNDDGADLLAVAGEHSVEVFRVTPPISERIASFHLGRRVTALAWSPRSISPSSSDDWVIEITAAASDFSLHLLTKSSTSSENMFAFGGGLSGHHGKVNDMCFCGGRDQDNARYVATVADDKMLMVWDLHPSLDISSGIPSPERSMGTNASSSPRPRPQPTAYVITFPHPLVTVNSHQFSSKEFLVSDCRGSIFLTDWRSDPEQSEQGSWKQSSVIELVEPHALSKSLMGVSSQWTGFAAWRQDNIDIVGATYGSRFSIWDLSKPQGGKPSQTGISFPDGGHQFRWCPTNPDYFAIASQSPTKGAVVHIHDMNYVHAQPHVINIAPRPHRVRDFDFMARRGNPALAVAYGVEVVIFPIGVE</sequence>
<dbReference type="SUPFAM" id="SSF111331">
    <property type="entry name" value="NAD kinase/diacylglycerol kinase-like"/>
    <property type="match status" value="1"/>
</dbReference>
<dbReference type="SUPFAM" id="SSF50978">
    <property type="entry name" value="WD40 repeat-like"/>
    <property type="match status" value="1"/>
</dbReference>
<name>A0A1J8R760_9AGAM</name>
<dbReference type="InterPro" id="IPR001206">
    <property type="entry name" value="Diacylglycerol_kinase_cat_dom"/>
</dbReference>
<proteinExistence type="predicted"/>
<dbReference type="GO" id="GO:0016301">
    <property type="term" value="F:kinase activity"/>
    <property type="evidence" value="ECO:0007669"/>
    <property type="project" value="InterPro"/>
</dbReference>
<dbReference type="EMBL" id="LVVM01000910">
    <property type="protein sequence ID" value="OJA19716.1"/>
    <property type="molecule type" value="Genomic_DNA"/>
</dbReference>
<dbReference type="STRING" id="180088.A0A1J8R760"/>
<accession>A0A1J8R760</accession>
<dbReference type="SMART" id="SM00046">
    <property type="entry name" value="DAGKc"/>
    <property type="match status" value="1"/>
</dbReference>
<reference evidence="3 4" key="1">
    <citation type="submission" date="2016-03" db="EMBL/GenBank/DDBJ databases">
        <title>Comparative genomics of the ectomycorrhizal sister species Rhizopogon vinicolor and Rhizopogon vesiculosus (Basidiomycota: Boletales) reveals a divergence of the mating type B locus.</title>
        <authorList>
            <person name="Mujic A.B."/>
            <person name="Kuo A."/>
            <person name="Tritt A."/>
            <person name="Lipzen A."/>
            <person name="Chen C."/>
            <person name="Johnson J."/>
            <person name="Sharma A."/>
            <person name="Barry K."/>
            <person name="Grigoriev I.V."/>
            <person name="Spatafora J.W."/>
        </authorList>
    </citation>
    <scope>NUCLEOTIDE SEQUENCE [LARGE SCALE GENOMIC DNA]</scope>
    <source>
        <strain evidence="3 4">AM-OR11-056</strain>
    </source>
</reference>
<dbReference type="PROSITE" id="PS00678">
    <property type="entry name" value="WD_REPEATS_1"/>
    <property type="match status" value="1"/>
</dbReference>
<dbReference type="PANTHER" id="PTHR22806">
    <property type="entry name" value="NUCLEOPORIN NUP37 P37 -RELATED"/>
    <property type="match status" value="1"/>
</dbReference>
<feature type="domain" description="DAGKc" evidence="2">
    <location>
        <begin position="1"/>
        <end position="155"/>
    </location>
</feature>
<dbReference type="InterPro" id="IPR036322">
    <property type="entry name" value="WD40_repeat_dom_sf"/>
</dbReference>
<dbReference type="PROSITE" id="PS50146">
    <property type="entry name" value="DAGK"/>
    <property type="match status" value="1"/>
</dbReference>
<comment type="caution">
    <text evidence="3">The sequence shown here is derived from an EMBL/GenBank/DDBJ whole genome shotgun (WGS) entry which is preliminary data.</text>
</comment>
<evidence type="ECO:0000256" key="1">
    <source>
        <dbReference type="SAM" id="MobiDB-lite"/>
    </source>
</evidence>
<evidence type="ECO:0000313" key="4">
    <source>
        <dbReference type="Proteomes" id="UP000183567"/>
    </source>
</evidence>
<dbReference type="InterPro" id="IPR017438">
    <property type="entry name" value="ATP-NAD_kinase_N"/>
</dbReference>
<dbReference type="OrthoDB" id="340259at2759"/>
<feature type="region of interest" description="Disordered" evidence="1">
    <location>
        <begin position="551"/>
        <end position="572"/>
    </location>
</feature>
<dbReference type="InterPro" id="IPR019775">
    <property type="entry name" value="WD40_repeat_CS"/>
</dbReference>
<dbReference type="Pfam" id="PF00781">
    <property type="entry name" value="DAGK_cat"/>
    <property type="match status" value="1"/>
</dbReference>
<dbReference type="GO" id="GO:0031080">
    <property type="term" value="C:nuclear pore outer ring"/>
    <property type="evidence" value="ECO:0007669"/>
    <property type="project" value="InterPro"/>
</dbReference>
<dbReference type="InterPro" id="IPR037626">
    <property type="entry name" value="NUP37"/>
</dbReference>
<dbReference type="Proteomes" id="UP000183567">
    <property type="component" value="Unassembled WGS sequence"/>
</dbReference>
<organism evidence="3 4">
    <name type="scientific">Rhizopogon vesiculosus</name>
    <dbReference type="NCBI Taxonomy" id="180088"/>
    <lineage>
        <taxon>Eukaryota</taxon>
        <taxon>Fungi</taxon>
        <taxon>Dikarya</taxon>
        <taxon>Basidiomycota</taxon>
        <taxon>Agaricomycotina</taxon>
        <taxon>Agaricomycetes</taxon>
        <taxon>Agaricomycetidae</taxon>
        <taxon>Boletales</taxon>
        <taxon>Suillineae</taxon>
        <taxon>Rhizopogonaceae</taxon>
        <taxon>Rhizopogon</taxon>
    </lineage>
</organism>
<evidence type="ECO:0000259" key="2">
    <source>
        <dbReference type="PROSITE" id="PS50146"/>
    </source>
</evidence>
<dbReference type="Gene3D" id="3.40.50.10330">
    <property type="entry name" value="Probable inorganic polyphosphate/atp-NAD kinase, domain 1"/>
    <property type="match status" value="1"/>
</dbReference>
<dbReference type="AlphaFoldDB" id="A0A1J8R760"/>
<dbReference type="InterPro" id="IPR015943">
    <property type="entry name" value="WD40/YVTN_repeat-like_dom_sf"/>
</dbReference>
<dbReference type="Gene3D" id="2.130.10.10">
    <property type="entry name" value="YVTN repeat-like/Quinoprotein amine dehydrogenase"/>
    <property type="match status" value="1"/>
</dbReference>
<dbReference type="InterPro" id="IPR016064">
    <property type="entry name" value="NAD/diacylglycerol_kinase_sf"/>
</dbReference>
<dbReference type="PANTHER" id="PTHR22806:SF0">
    <property type="entry name" value="NUCLEOPORIN NUP37"/>
    <property type="match status" value="1"/>
</dbReference>
<gene>
    <name evidence="3" type="ORF">AZE42_01520</name>
</gene>
<evidence type="ECO:0000313" key="3">
    <source>
        <dbReference type="EMBL" id="OJA19716.1"/>
    </source>
</evidence>
<protein>
    <recommendedName>
        <fullName evidence="2">DAGKc domain-containing protein</fullName>
    </recommendedName>
</protein>